<keyword evidence="4" id="KW-1185">Reference proteome</keyword>
<dbReference type="AlphaFoldDB" id="A0AAD7ZRB0"/>
<reference evidence="3" key="2">
    <citation type="submission" date="2023-05" db="EMBL/GenBank/DDBJ databases">
        <authorList>
            <person name="Fouks B."/>
        </authorList>
    </citation>
    <scope>NUCLEOTIDE SEQUENCE</scope>
    <source>
        <strain evidence="3">Stay&amp;Tobe</strain>
        <tissue evidence="3">Testes</tissue>
    </source>
</reference>
<keyword evidence="1" id="KW-0175">Coiled coil</keyword>
<feature type="compositionally biased region" description="Pro residues" evidence="2">
    <location>
        <begin position="119"/>
        <end position="150"/>
    </location>
</feature>
<dbReference type="InterPro" id="IPR003903">
    <property type="entry name" value="UIM_dom"/>
</dbReference>
<dbReference type="EMBL" id="JASPKZ010007275">
    <property type="protein sequence ID" value="KAJ9585410.1"/>
    <property type="molecule type" value="Genomic_DNA"/>
</dbReference>
<evidence type="ECO:0008006" key="5">
    <source>
        <dbReference type="Google" id="ProtNLM"/>
    </source>
</evidence>
<feature type="compositionally biased region" description="Low complexity" evidence="2">
    <location>
        <begin position="46"/>
        <end position="74"/>
    </location>
</feature>
<evidence type="ECO:0000256" key="1">
    <source>
        <dbReference type="SAM" id="Coils"/>
    </source>
</evidence>
<gene>
    <name evidence="3" type="ORF">L9F63_002793</name>
</gene>
<proteinExistence type="predicted"/>
<reference evidence="3" key="1">
    <citation type="journal article" date="2023" name="IScience">
        <title>Live-bearing cockroach genome reveals convergent evolutionary mechanisms linked to viviparity in insects and beyond.</title>
        <authorList>
            <person name="Fouks B."/>
            <person name="Harrison M.C."/>
            <person name="Mikhailova A.A."/>
            <person name="Marchal E."/>
            <person name="English S."/>
            <person name="Carruthers M."/>
            <person name="Jennings E.C."/>
            <person name="Chiamaka E.L."/>
            <person name="Frigard R.A."/>
            <person name="Pippel M."/>
            <person name="Attardo G.M."/>
            <person name="Benoit J.B."/>
            <person name="Bornberg-Bauer E."/>
            <person name="Tobe S.S."/>
        </authorList>
    </citation>
    <scope>NUCLEOTIDE SEQUENCE</scope>
    <source>
        <strain evidence="3">Stay&amp;Tobe</strain>
    </source>
</reference>
<feature type="region of interest" description="Disordered" evidence="2">
    <location>
        <begin position="208"/>
        <end position="255"/>
    </location>
</feature>
<dbReference type="PROSITE" id="PS50330">
    <property type="entry name" value="UIM"/>
    <property type="match status" value="1"/>
</dbReference>
<evidence type="ECO:0000313" key="4">
    <source>
        <dbReference type="Proteomes" id="UP001233999"/>
    </source>
</evidence>
<dbReference type="Proteomes" id="UP001233999">
    <property type="component" value="Unassembled WGS sequence"/>
</dbReference>
<evidence type="ECO:0000256" key="2">
    <source>
        <dbReference type="SAM" id="MobiDB-lite"/>
    </source>
</evidence>
<dbReference type="SMART" id="SM00726">
    <property type="entry name" value="UIM"/>
    <property type="match status" value="2"/>
</dbReference>
<accession>A0AAD7ZRB0</accession>
<name>A0AAD7ZRB0_DIPPU</name>
<feature type="non-terminal residue" evidence="3">
    <location>
        <position position="331"/>
    </location>
</feature>
<evidence type="ECO:0000313" key="3">
    <source>
        <dbReference type="EMBL" id="KAJ9585410.1"/>
    </source>
</evidence>
<feature type="compositionally biased region" description="Polar residues" evidence="2">
    <location>
        <begin position="158"/>
        <end position="170"/>
    </location>
</feature>
<protein>
    <recommendedName>
        <fullName evidence="5">Epidermal growth factor receptor substrate 15-like 1</fullName>
    </recommendedName>
</protein>
<feature type="region of interest" description="Disordered" evidence="2">
    <location>
        <begin position="1"/>
        <end position="173"/>
    </location>
</feature>
<comment type="caution">
    <text evidence="3">The sequence shown here is derived from an EMBL/GenBank/DDBJ whole genome shotgun (WGS) entry which is preliminary data.</text>
</comment>
<feature type="coiled-coil region" evidence="1">
    <location>
        <begin position="267"/>
        <end position="294"/>
    </location>
</feature>
<organism evidence="3 4">
    <name type="scientific">Diploptera punctata</name>
    <name type="common">Pacific beetle cockroach</name>
    <dbReference type="NCBI Taxonomy" id="6984"/>
    <lineage>
        <taxon>Eukaryota</taxon>
        <taxon>Metazoa</taxon>
        <taxon>Ecdysozoa</taxon>
        <taxon>Arthropoda</taxon>
        <taxon>Hexapoda</taxon>
        <taxon>Insecta</taxon>
        <taxon>Pterygota</taxon>
        <taxon>Neoptera</taxon>
        <taxon>Polyneoptera</taxon>
        <taxon>Dictyoptera</taxon>
        <taxon>Blattodea</taxon>
        <taxon>Blaberoidea</taxon>
        <taxon>Blaberidae</taxon>
        <taxon>Diplopterinae</taxon>
        <taxon>Diploptera</taxon>
    </lineage>
</organism>
<sequence>MKIAKGINNRNVGITKADKLKPIDMSDPFKSSKPNPPAADPFSSNDPFSAAFSPAKPADSFSSDPFASFGAPAANAKNDPFDPFGDGGTDRSTSKTPVDMSGKDPFGCDPFASLQPASSGPPPRPESPSPALPPKKSKQPPPRPAPPRPVQQPAMPATTQNDPFGSSSGTFADFANFDSKFSEATAMQQQQHRYAGLEFTEDPFRNYRYEDPFNISDPFDDEKDSKPTSASGAKLDPFGLETDSGFATHTEIPPEDQQLAWAAAESLRLEEERRKRLEQEQADLEYALALSREEKKSRKNLHYILVGFGQVKSITPTVFETAVSWKHESYE</sequence>